<dbReference type="InterPro" id="IPR005828">
    <property type="entry name" value="MFS_sugar_transport-like"/>
</dbReference>
<dbReference type="PANTHER" id="PTHR24064">
    <property type="entry name" value="SOLUTE CARRIER FAMILY 22 MEMBER"/>
    <property type="match status" value="1"/>
</dbReference>
<feature type="transmembrane region" description="Helical" evidence="6">
    <location>
        <begin position="212"/>
        <end position="233"/>
    </location>
</feature>
<organism evidence="8 9">
    <name type="scientific">Acanthaster planci</name>
    <name type="common">Crown-of-thorns starfish</name>
    <dbReference type="NCBI Taxonomy" id="133434"/>
    <lineage>
        <taxon>Eukaryota</taxon>
        <taxon>Metazoa</taxon>
        <taxon>Echinodermata</taxon>
        <taxon>Eleutherozoa</taxon>
        <taxon>Asterozoa</taxon>
        <taxon>Asteroidea</taxon>
        <taxon>Valvatacea</taxon>
        <taxon>Valvatida</taxon>
        <taxon>Acanthasteridae</taxon>
        <taxon>Acanthaster</taxon>
    </lineage>
</organism>
<evidence type="ECO:0000259" key="7">
    <source>
        <dbReference type="PROSITE" id="PS50850"/>
    </source>
</evidence>
<evidence type="ECO:0000313" key="8">
    <source>
        <dbReference type="Proteomes" id="UP000694845"/>
    </source>
</evidence>
<dbReference type="AlphaFoldDB" id="A0A8B7ZUS2"/>
<feature type="domain" description="Major facilitator superfamily (MFS) profile" evidence="7">
    <location>
        <begin position="101"/>
        <end position="523"/>
    </location>
</feature>
<keyword evidence="4 6" id="KW-0472">Membrane</keyword>
<feature type="transmembrane region" description="Helical" evidence="6">
    <location>
        <begin position="384"/>
        <end position="405"/>
    </location>
</feature>
<dbReference type="PROSITE" id="PS50850">
    <property type="entry name" value="MFS"/>
    <property type="match status" value="1"/>
</dbReference>
<feature type="transmembrane region" description="Helical" evidence="6">
    <location>
        <begin position="355"/>
        <end position="372"/>
    </location>
</feature>
<evidence type="ECO:0000313" key="9">
    <source>
        <dbReference type="RefSeq" id="XP_022109164.1"/>
    </source>
</evidence>
<dbReference type="InterPro" id="IPR036259">
    <property type="entry name" value="MFS_trans_sf"/>
</dbReference>
<evidence type="ECO:0000256" key="4">
    <source>
        <dbReference type="ARBA" id="ARBA00023136"/>
    </source>
</evidence>
<dbReference type="Proteomes" id="UP000694845">
    <property type="component" value="Unplaced"/>
</dbReference>
<feature type="transmembrane region" description="Helical" evidence="6">
    <location>
        <begin position="274"/>
        <end position="292"/>
    </location>
</feature>
<feature type="transmembrane region" description="Helical" evidence="6">
    <location>
        <begin position="470"/>
        <end position="492"/>
    </location>
</feature>
<accession>A0A8B7ZUS2</accession>
<comment type="subcellular location">
    <subcellularLocation>
        <location evidence="1">Membrane</location>
        <topology evidence="1">Multi-pass membrane protein</topology>
    </subcellularLocation>
</comment>
<gene>
    <name evidence="9" type="primary">LOC110989235</name>
</gene>
<dbReference type="OMA" id="NMPETIK"/>
<reference evidence="9" key="1">
    <citation type="submission" date="2025-08" db="UniProtKB">
        <authorList>
            <consortium name="RefSeq"/>
        </authorList>
    </citation>
    <scope>IDENTIFICATION</scope>
</reference>
<feature type="region of interest" description="Disordered" evidence="5">
    <location>
        <begin position="561"/>
        <end position="598"/>
    </location>
</feature>
<dbReference type="Pfam" id="PF00083">
    <property type="entry name" value="Sugar_tr"/>
    <property type="match status" value="1"/>
</dbReference>
<dbReference type="SUPFAM" id="SSF103473">
    <property type="entry name" value="MFS general substrate transporter"/>
    <property type="match status" value="1"/>
</dbReference>
<sequence>MHFDEILGYIGTFGRYQKLTFFIVCLMAVPMSYHQLAQVFLAPDTDHWCAVPELREPNCSDFAGGAPGADSECLEARKNLTIPRDEEGKFLQCRRFVLEDEYNMAAFNSSGAGYNETMTMTAWNETMECDAGWEYDRSQYHTTVVQDFDLVCGKKDIAEVAQSIFFAGVLVSSVLTGLLADRIGRKVTLFLCLGGQFIFSLAIVFAPNMSAFIALRFFLAVANMGVFIMAFVIGTEFVGPKWRTFIGVVAECFFALGYMILAVMAYFIRDWRMLQVVGTVPIVCFFLLIRVVPESARWLITQGKVKEAEAIIRKIAKVNKAKLPEQLFSADDHIQEQGRTSFVDLFRKPILRKRTLNIMFNWFVNAAVYYGLSLSTSSLGSNDYLAFFIGGLVEIPACFSILPLIDRYGRRIMLSLYLLIGGIACLGTIFIAPGAGRTTVAMLGKFGISASFCLIYIYSAEMYPTPVRSIGMGLSSMCARLGSIFAPPLLVLREVWEPFPLFVFGLLALMAALTSLLLPETLGMNMPETIKEGEELGAGEPFRIPHWRGWNYRVAREPTDEEVSYKQVDSNDNNADVEEGGGADMKEAGTEQGMGNSC</sequence>
<dbReference type="GO" id="GO:0022857">
    <property type="term" value="F:transmembrane transporter activity"/>
    <property type="evidence" value="ECO:0007669"/>
    <property type="project" value="InterPro"/>
</dbReference>
<dbReference type="OrthoDB" id="5296287at2759"/>
<proteinExistence type="predicted"/>
<feature type="transmembrane region" description="Helical" evidence="6">
    <location>
        <begin position="245"/>
        <end position="268"/>
    </location>
</feature>
<feature type="transmembrane region" description="Helical" evidence="6">
    <location>
        <begin position="160"/>
        <end position="180"/>
    </location>
</feature>
<evidence type="ECO:0000256" key="5">
    <source>
        <dbReference type="SAM" id="MobiDB-lite"/>
    </source>
</evidence>
<dbReference type="CDD" id="cd17317">
    <property type="entry name" value="MFS_SLC22"/>
    <property type="match status" value="1"/>
</dbReference>
<keyword evidence="8" id="KW-1185">Reference proteome</keyword>
<keyword evidence="2 6" id="KW-0812">Transmembrane</keyword>
<dbReference type="KEGG" id="aplc:110989235"/>
<dbReference type="Gene3D" id="1.20.1250.20">
    <property type="entry name" value="MFS general substrate transporter like domains"/>
    <property type="match status" value="1"/>
</dbReference>
<name>A0A8B7ZUS2_ACAPL</name>
<dbReference type="InterPro" id="IPR020846">
    <property type="entry name" value="MFS_dom"/>
</dbReference>
<evidence type="ECO:0000256" key="1">
    <source>
        <dbReference type="ARBA" id="ARBA00004141"/>
    </source>
</evidence>
<evidence type="ECO:0000256" key="3">
    <source>
        <dbReference type="ARBA" id="ARBA00022989"/>
    </source>
</evidence>
<evidence type="ECO:0000256" key="2">
    <source>
        <dbReference type="ARBA" id="ARBA00022692"/>
    </source>
</evidence>
<keyword evidence="3 6" id="KW-1133">Transmembrane helix</keyword>
<feature type="transmembrane region" description="Helical" evidence="6">
    <location>
        <begin position="412"/>
        <end position="432"/>
    </location>
</feature>
<protein>
    <submittedName>
        <fullName evidence="9">Organic cation transporter protein-like</fullName>
    </submittedName>
</protein>
<feature type="transmembrane region" description="Helical" evidence="6">
    <location>
        <begin position="438"/>
        <end position="458"/>
    </location>
</feature>
<dbReference type="RefSeq" id="XP_022109164.1">
    <property type="nucleotide sequence ID" value="XM_022253472.1"/>
</dbReference>
<evidence type="ECO:0000256" key="6">
    <source>
        <dbReference type="SAM" id="Phobius"/>
    </source>
</evidence>
<feature type="transmembrane region" description="Helical" evidence="6">
    <location>
        <begin position="187"/>
        <end position="206"/>
    </location>
</feature>
<feature type="transmembrane region" description="Helical" evidence="6">
    <location>
        <begin position="498"/>
        <end position="518"/>
    </location>
</feature>
<dbReference type="GeneID" id="110989235"/>
<dbReference type="GO" id="GO:0016020">
    <property type="term" value="C:membrane"/>
    <property type="evidence" value="ECO:0007669"/>
    <property type="project" value="UniProtKB-SubCell"/>
</dbReference>